<dbReference type="AlphaFoldDB" id="A0AAN6P265"/>
<gene>
    <name evidence="1" type="ORF">QBC32DRAFT_331025</name>
</gene>
<dbReference type="EMBL" id="MU859066">
    <property type="protein sequence ID" value="KAK3956362.1"/>
    <property type="molecule type" value="Genomic_DNA"/>
</dbReference>
<name>A0AAN6P265_9PEZI</name>
<keyword evidence="2" id="KW-1185">Reference proteome</keyword>
<protein>
    <submittedName>
        <fullName evidence="1">Uncharacterized protein</fullName>
    </submittedName>
</protein>
<reference evidence="1" key="2">
    <citation type="submission" date="2023-06" db="EMBL/GenBank/DDBJ databases">
        <authorList>
            <consortium name="Lawrence Berkeley National Laboratory"/>
            <person name="Mondo S.J."/>
            <person name="Hensen N."/>
            <person name="Bonometti L."/>
            <person name="Westerberg I."/>
            <person name="Brannstrom I.O."/>
            <person name="Guillou S."/>
            <person name="Cros-Aarteil S."/>
            <person name="Calhoun S."/>
            <person name="Haridas S."/>
            <person name="Kuo A."/>
            <person name="Pangilinan J."/>
            <person name="Riley R."/>
            <person name="Labutti K."/>
            <person name="Andreopoulos B."/>
            <person name="Lipzen A."/>
            <person name="Chen C."/>
            <person name="Yanf M."/>
            <person name="Daum C."/>
            <person name="Ng V."/>
            <person name="Clum A."/>
            <person name="Steindorff A."/>
            <person name="Ohm R."/>
            <person name="Martin F."/>
            <person name="Silar P."/>
            <person name="Natvig D."/>
            <person name="Lalanne C."/>
            <person name="Gautier V."/>
            <person name="Ament-Velasquez S.L."/>
            <person name="Kruys A."/>
            <person name="Hutchinson M.I."/>
            <person name="Powell A.J."/>
            <person name="Barry K."/>
            <person name="Miller A.N."/>
            <person name="Grigoriev I.V."/>
            <person name="Debuchy R."/>
            <person name="Gladieux P."/>
            <person name="Thoren M.H."/>
            <person name="Johannesson H."/>
        </authorList>
    </citation>
    <scope>NUCLEOTIDE SEQUENCE</scope>
    <source>
        <strain evidence="1">CBS 626.80</strain>
    </source>
</reference>
<reference evidence="1" key="1">
    <citation type="journal article" date="2023" name="Mol. Phylogenet. Evol.">
        <title>Genome-scale phylogeny and comparative genomics of the fungal order Sordariales.</title>
        <authorList>
            <person name="Hensen N."/>
            <person name="Bonometti L."/>
            <person name="Westerberg I."/>
            <person name="Brannstrom I.O."/>
            <person name="Guillou S."/>
            <person name="Cros-Aarteil S."/>
            <person name="Calhoun S."/>
            <person name="Haridas S."/>
            <person name="Kuo A."/>
            <person name="Mondo S."/>
            <person name="Pangilinan J."/>
            <person name="Riley R."/>
            <person name="LaButti K."/>
            <person name="Andreopoulos B."/>
            <person name="Lipzen A."/>
            <person name="Chen C."/>
            <person name="Yan M."/>
            <person name="Daum C."/>
            <person name="Ng V."/>
            <person name="Clum A."/>
            <person name="Steindorff A."/>
            <person name="Ohm R.A."/>
            <person name="Martin F."/>
            <person name="Silar P."/>
            <person name="Natvig D.O."/>
            <person name="Lalanne C."/>
            <person name="Gautier V."/>
            <person name="Ament-Velasquez S.L."/>
            <person name="Kruys A."/>
            <person name="Hutchinson M.I."/>
            <person name="Powell A.J."/>
            <person name="Barry K."/>
            <person name="Miller A.N."/>
            <person name="Grigoriev I.V."/>
            <person name="Debuchy R."/>
            <person name="Gladieux P."/>
            <person name="Hiltunen Thoren M."/>
            <person name="Johannesson H."/>
        </authorList>
    </citation>
    <scope>NUCLEOTIDE SEQUENCE</scope>
    <source>
        <strain evidence="1">CBS 626.80</strain>
    </source>
</reference>
<evidence type="ECO:0000313" key="1">
    <source>
        <dbReference type="EMBL" id="KAK3956362.1"/>
    </source>
</evidence>
<proteinExistence type="predicted"/>
<dbReference type="Proteomes" id="UP001303222">
    <property type="component" value="Unassembled WGS sequence"/>
</dbReference>
<comment type="caution">
    <text evidence="1">The sequence shown here is derived from an EMBL/GenBank/DDBJ whole genome shotgun (WGS) entry which is preliminary data.</text>
</comment>
<accession>A0AAN6P265</accession>
<sequence length="112" mass="12306">MPRQLPGITSGSGTAKPKVVDLTSDDQYVMDDAWESLPVEGRVQAAAKAFKDGGFKNMKDAAKAFRAPYRQVVSRCKGAHSRAQNGRYNVLLTEEEDLAVHAWINVQISVGW</sequence>
<organism evidence="1 2">
    <name type="scientific">Pseudoneurospora amorphoporcata</name>
    <dbReference type="NCBI Taxonomy" id="241081"/>
    <lineage>
        <taxon>Eukaryota</taxon>
        <taxon>Fungi</taxon>
        <taxon>Dikarya</taxon>
        <taxon>Ascomycota</taxon>
        <taxon>Pezizomycotina</taxon>
        <taxon>Sordariomycetes</taxon>
        <taxon>Sordariomycetidae</taxon>
        <taxon>Sordariales</taxon>
        <taxon>Sordariaceae</taxon>
        <taxon>Pseudoneurospora</taxon>
    </lineage>
</organism>
<evidence type="ECO:0000313" key="2">
    <source>
        <dbReference type="Proteomes" id="UP001303222"/>
    </source>
</evidence>